<dbReference type="PANTHER" id="PTHR37842">
    <property type="match status" value="1"/>
</dbReference>
<dbReference type="Proteomes" id="UP000324575">
    <property type="component" value="Unassembled WGS sequence"/>
</dbReference>
<accession>A0A5M8P3F4</accession>
<protein>
    <recommendedName>
        <fullName evidence="3">Gylcosyl hydrolase 115 C-terminal domain-containing protein</fullName>
    </recommendedName>
</protein>
<dbReference type="Gene3D" id="2.60.120.1620">
    <property type="match status" value="1"/>
</dbReference>
<dbReference type="InterPro" id="IPR041437">
    <property type="entry name" value="GH115_C"/>
</dbReference>
<dbReference type="Gene3D" id="3.30.379.10">
    <property type="entry name" value="Chitobiase/beta-hexosaminidase domain 2-like"/>
    <property type="match status" value="1"/>
</dbReference>
<name>A0A5M8P3F4_9BACT</name>
<evidence type="ECO:0000256" key="1">
    <source>
        <dbReference type="ARBA" id="ARBA00022801"/>
    </source>
</evidence>
<evidence type="ECO:0000259" key="3">
    <source>
        <dbReference type="Pfam" id="PF17829"/>
    </source>
</evidence>
<gene>
    <name evidence="4" type="ORF">EZS26_000904</name>
</gene>
<dbReference type="InterPro" id="IPR042301">
    <property type="entry name" value="GH115_sf"/>
</dbReference>
<dbReference type="InterPro" id="IPR031924">
    <property type="entry name" value="GH115"/>
</dbReference>
<dbReference type="GO" id="GO:0016787">
    <property type="term" value="F:hydrolase activity"/>
    <property type="evidence" value="ECO:0007669"/>
    <property type="project" value="UniProtKB-KW"/>
</dbReference>
<dbReference type="NCBIfam" id="TIGR04183">
    <property type="entry name" value="Por_Secre_tail"/>
    <property type="match status" value="1"/>
</dbReference>
<evidence type="ECO:0000313" key="5">
    <source>
        <dbReference type="Proteomes" id="UP000324575"/>
    </source>
</evidence>
<dbReference type="Gene3D" id="1.20.1270.90">
    <property type="entry name" value="AF1782-like"/>
    <property type="match status" value="1"/>
</dbReference>
<dbReference type="InterPro" id="IPR026444">
    <property type="entry name" value="Secre_tail"/>
</dbReference>
<organism evidence="4 5">
    <name type="scientific">Candidatus Ordinivivax streblomastigis</name>
    <dbReference type="NCBI Taxonomy" id="2540710"/>
    <lineage>
        <taxon>Bacteria</taxon>
        <taxon>Pseudomonadati</taxon>
        <taxon>Bacteroidota</taxon>
        <taxon>Bacteroidia</taxon>
        <taxon>Bacteroidales</taxon>
        <taxon>Candidatus Ordinivivax</taxon>
    </lineage>
</organism>
<dbReference type="Pfam" id="PF15979">
    <property type="entry name" value="Glyco_hydro_115"/>
    <property type="match status" value="1"/>
</dbReference>
<dbReference type="PANTHER" id="PTHR37842:SF2">
    <property type="entry name" value="GYLCOSYL HYDROLASE 115 C-TERMINAL DOMAIN-CONTAINING PROTEIN"/>
    <property type="match status" value="1"/>
</dbReference>
<proteinExistence type="predicted"/>
<feature type="chain" id="PRO_5024292077" description="Gylcosyl hydrolase 115 C-terminal domain-containing protein" evidence="2">
    <location>
        <begin position="22"/>
        <end position="1395"/>
    </location>
</feature>
<comment type="caution">
    <text evidence="4">The sequence shown here is derived from an EMBL/GenBank/DDBJ whole genome shotgun (WGS) entry which is preliminary data.</text>
</comment>
<dbReference type="SUPFAM" id="SSF55545">
    <property type="entry name" value="beta-N-acetylhexosaminidase-like domain"/>
    <property type="match status" value="1"/>
</dbReference>
<feature type="domain" description="Gylcosyl hydrolase 115 C-terminal" evidence="3">
    <location>
        <begin position="690"/>
        <end position="841"/>
    </location>
</feature>
<dbReference type="Pfam" id="PF17829">
    <property type="entry name" value="GH115_C"/>
    <property type="match status" value="1"/>
</dbReference>
<feature type="signal peptide" evidence="2">
    <location>
        <begin position="1"/>
        <end position="21"/>
    </location>
</feature>
<dbReference type="Gene3D" id="3.20.20.520">
    <property type="entry name" value="Glycosyl hydrolase family 115"/>
    <property type="match status" value="1"/>
</dbReference>
<dbReference type="GO" id="GO:0005975">
    <property type="term" value="P:carbohydrate metabolic process"/>
    <property type="evidence" value="ECO:0007669"/>
    <property type="project" value="UniProtKB-ARBA"/>
</dbReference>
<keyword evidence="2" id="KW-0732">Signal</keyword>
<reference evidence="4 5" key="1">
    <citation type="submission" date="2019-03" db="EMBL/GenBank/DDBJ databases">
        <title>Single cell metagenomics reveals metabolic interactions within the superorganism composed of flagellate Streblomastix strix and complex community of Bacteroidetes bacteria on its surface.</title>
        <authorList>
            <person name="Treitli S.C."/>
            <person name="Kolisko M."/>
            <person name="Husnik F."/>
            <person name="Keeling P."/>
            <person name="Hampl V."/>
        </authorList>
    </citation>
    <scope>NUCLEOTIDE SEQUENCE [LARGE SCALE GENOMIC DNA]</scope>
    <source>
        <strain evidence="4">St1</strain>
    </source>
</reference>
<evidence type="ECO:0000313" key="4">
    <source>
        <dbReference type="EMBL" id="KAA6303009.1"/>
    </source>
</evidence>
<evidence type="ECO:0000256" key="2">
    <source>
        <dbReference type="SAM" id="SignalP"/>
    </source>
</evidence>
<dbReference type="Gene3D" id="2.60.120.260">
    <property type="entry name" value="Galactose-binding domain-like"/>
    <property type="match status" value="2"/>
</dbReference>
<sequence length="1395" mass="154201">MKKFFYLFLLMLLLTGQKLQANENSIRVTSAPEAGSFSLAAGGQTATLVVDPSDVEVITVAATAFAKDVKLITGLQPVISNALSSTPVIIGTLGKSSFIDQLVSAGKMEESKLADKWETFLISVIDNPLPGVTKALVIAGSDPRGTAFGVFELSRMMGVSPWVYWADVLPEERSALYVTSGESIFGPPSVKYRGMFINDEDWGMQPWAAKNMDPGIRPNGGGDMGPNTHEKIFEMMLRTKSNYFWPAMHNCTKAFWFYKQNPVIARKYQILLGGSHCDILLRDNEDEWRNNFAGEYPGVTKGDYNWRTNRANLIRYWGDRIKESVNNPAVYGIGMRGIHDSGIEGYSNDQERKVALEDLFTTQRSMLRDTLGKDITQIPQLFIPYKEVLPVYNLGLTVPEDVTIMWADDNFGYIRRLSNPTEQARLGGGGVYFHFSYWGGDNGYDYLWLGTTSPAHTSFEMSKAYDLNCKTAWIFNVGDIKPGEFEYQFAMDLAWDAEKWKPENAANYVLQWANETFGTTLGQAIAEIKTQYFHLGASGRPEHIKWNNFSIAEMETRIAAYGELVQRSKAVEAQLPQRLKEAYFELIGYPVEATWAMNRKIFGGLLSFEYAARGRRDDALAIAIDAQQAYQLIQNLTTKYNKEIAGGKWDGMMNYAPRNHSFFYDPIVVDEEQIDENSIAPTPQDSVRTFEITNYTAKNDNGTKIEIVPGLGIGAASLTVRPLDLTSYAAGNITSAPYVEYSLPVAKGENAIQVKCFPTFPIYEGKSLRYAISIDGSTPAFVTVGNGLGGGNALSESARWLVDVRRSHTVGETLYQSDADKNVTVRVYFAEPGLVLSALSVVYPAAGDYSHLIANPDFEDTTGMRLDGSVYRGDPPGWTRTGALDGQSWGVNTDAANYHGKYVCWYNSTPMPATFELSQVLQDLPAGEYILHCKLGVPTKGGLTTQRLFAGNNVQYYGAANNYASNLTAGETNTFAGYAVDPGDGAGINLKEMSIRFTVAETTDLKIGIRSSNKKGNGTSATDNAGWFKVDYFRLELVTDYSVESPISRLLALIEEAQTLYDSTQSGNYDGMYPEANRTTFLAAIQAAIAVKDKTNATFEEQIQAVNALEAAISVYRKSVIKSTSYIVNPSFEITTGMTQDGSVTYRGTPYGWRDTGGIIGNSFGVNNDAGNIAGNNACWYYSVPFPNSFDLYQDLPDIPAGKYAVKCRLVVKESRLLTTQRLFANNNVQYFGREEDYGENLTAGENATFAGWIPNGSFSLKEMQVEVDVHAGETLRIGVRTNNQYKNGTRETSLESGLFKVDYFRLELKELYSDLPVVKKNELPVTITGEKGGISLNITGQIEKGDVSVYSLLGVRVQSRPLNGNQVFIPLSSGIYIVKVKMNGKEKTTEIIVR</sequence>
<keyword evidence="1" id="KW-0378">Hydrolase</keyword>
<dbReference type="EMBL" id="SNRX01000004">
    <property type="protein sequence ID" value="KAA6303009.1"/>
    <property type="molecule type" value="Genomic_DNA"/>
</dbReference>
<dbReference type="Gene3D" id="1.20.58.2150">
    <property type="match status" value="1"/>
</dbReference>
<dbReference type="InterPro" id="IPR029018">
    <property type="entry name" value="Hex-like_dom2"/>
</dbReference>